<dbReference type="PANTHER" id="PTHR31719">
    <property type="entry name" value="NAC TRANSCRIPTION FACTOR 56"/>
    <property type="match status" value="1"/>
</dbReference>
<protein>
    <recommendedName>
        <fullName evidence="6">NAC domain-containing protein</fullName>
    </recommendedName>
</protein>
<dbReference type="Proteomes" id="UP001237642">
    <property type="component" value="Unassembled WGS sequence"/>
</dbReference>
<reference evidence="7" key="1">
    <citation type="submission" date="2023-02" db="EMBL/GenBank/DDBJ databases">
        <title>Genome of toxic invasive species Heracleum sosnowskyi carries increased number of genes despite the absence of recent whole-genome duplications.</title>
        <authorList>
            <person name="Schelkunov M."/>
            <person name="Shtratnikova V."/>
            <person name="Makarenko M."/>
            <person name="Klepikova A."/>
            <person name="Omelchenko D."/>
            <person name="Novikova G."/>
            <person name="Obukhova E."/>
            <person name="Bogdanov V."/>
            <person name="Penin A."/>
            <person name="Logacheva M."/>
        </authorList>
    </citation>
    <scope>NUCLEOTIDE SEQUENCE</scope>
    <source>
        <strain evidence="7">Hsosn_3</strain>
        <tissue evidence="7">Leaf</tissue>
    </source>
</reference>
<evidence type="ECO:0000313" key="7">
    <source>
        <dbReference type="EMBL" id="KAK1400799.1"/>
    </source>
</evidence>
<keyword evidence="4" id="KW-0539">Nucleus</keyword>
<dbReference type="PANTHER" id="PTHR31719:SF43">
    <property type="entry name" value="NAC TRANSCRIPTION FACTOR 56"/>
    <property type="match status" value="1"/>
</dbReference>
<feature type="region of interest" description="Disordered" evidence="5">
    <location>
        <begin position="322"/>
        <end position="366"/>
    </location>
</feature>
<dbReference type="GO" id="GO:0003677">
    <property type="term" value="F:DNA binding"/>
    <property type="evidence" value="ECO:0007669"/>
    <property type="project" value="UniProtKB-KW"/>
</dbReference>
<accession>A0AAD8JC97</accession>
<dbReference type="SUPFAM" id="SSF101941">
    <property type="entry name" value="NAC domain"/>
    <property type="match status" value="1"/>
</dbReference>
<organism evidence="7 8">
    <name type="scientific">Heracleum sosnowskyi</name>
    <dbReference type="NCBI Taxonomy" id="360622"/>
    <lineage>
        <taxon>Eukaryota</taxon>
        <taxon>Viridiplantae</taxon>
        <taxon>Streptophyta</taxon>
        <taxon>Embryophyta</taxon>
        <taxon>Tracheophyta</taxon>
        <taxon>Spermatophyta</taxon>
        <taxon>Magnoliopsida</taxon>
        <taxon>eudicotyledons</taxon>
        <taxon>Gunneridae</taxon>
        <taxon>Pentapetalae</taxon>
        <taxon>asterids</taxon>
        <taxon>campanulids</taxon>
        <taxon>Apiales</taxon>
        <taxon>Apiaceae</taxon>
        <taxon>Apioideae</taxon>
        <taxon>apioid superclade</taxon>
        <taxon>Tordylieae</taxon>
        <taxon>Tordyliinae</taxon>
        <taxon>Heracleum</taxon>
    </lineage>
</organism>
<name>A0AAD8JC97_9APIA</name>
<evidence type="ECO:0000259" key="6">
    <source>
        <dbReference type="PROSITE" id="PS51005"/>
    </source>
</evidence>
<gene>
    <name evidence="7" type="ORF">POM88_000404</name>
</gene>
<evidence type="ECO:0000313" key="8">
    <source>
        <dbReference type="Proteomes" id="UP001237642"/>
    </source>
</evidence>
<keyword evidence="2" id="KW-0238">DNA-binding</keyword>
<evidence type="ECO:0000256" key="3">
    <source>
        <dbReference type="ARBA" id="ARBA00023163"/>
    </source>
</evidence>
<proteinExistence type="predicted"/>
<dbReference type="GO" id="GO:0006355">
    <property type="term" value="P:regulation of DNA-templated transcription"/>
    <property type="evidence" value="ECO:0007669"/>
    <property type="project" value="InterPro"/>
</dbReference>
<keyword evidence="1" id="KW-0805">Transcription regulation</keyword>
<evidence type="ECO:0000256" key="4">
    <source>
        <dbReference type="ARBA" id="ARBA00023242"/>
    </source>
</evidence>
<dbReference type="EMBL" id="JAUIZM010000001">
    <property type="protein sequence ID" value="KAK1400799.1"/>
    <property type="molecule type" value="Genomic_DNA"/>
</dbReference>
<feature type="domain" description="NAC" evidence="6">
    <location>
        <begin position="13"/>
        <end position="167"/>
    </location>
</feature>
<evidence type="ECO:0000256" key="1">
    <source>
        <dbReference type="ARBA" id="ARBA00023015"/>
    </source>
</evidence>
<dbReference type="AlphaFoldDB" id="A0AAD8JC97"/>
<keyword evidence="3" id="KW-0804">Transcription</keyword>
<dbReference type="Gene3D" id="2.170.150.80">
    <property type="entry name" value="NAC domain"/>
    <property type="match status" value="1"/>
</dbReference>
<keyword evidence="8" id="KW-1185">Reference proteome</keyword>
<dbReference type="InterPro" id="IPR003441">
    <property type="entry name" value="NAC-dom"/>
</dbReference>
<dbReference type="Pfam" id="PF02365">
    <property type="entry name" value="NAM"/>
    <property type="match status" value="1"/>
</dbReference>
<reference evidence="7" key="2">
    <citation type="submission" date="2023-05" db="EMBL/GenBank/DDBJ databases">
        <authorList>
            <person name="Schelkunov M.I."/>
        </authorList>
    </citation>
    <scope>NUCLEOTIDE SEQUENCE</scope>
    <source>
        <strain evidence="7">Hsosn_3</strain>
        <tissue evidence="7">Leaf</tissue>
    </source>
</reference>
<sequence length="366" mass="42604">MEQCSKFCVRKVASKGFQFQPSKIQICEIYLKSKIEGKMLPCKHMIFDENLYEDHSTPWEIFKSDDSRWLLSSESSKKKTKKVIYVFTMLKKKGGRVFRKAGCGTWTGQNKKEVRQGGTRIGFDSLLTFKIKDDKKINVGGRGNWTMHEYFLDPNDYNCAICKITKEEDASENVVASSHNESLVKEELSTGILDSEVPVYDCPYENMFNQENPVQGQPPLEFPNEIDVLKMQELCEENMINELLQPQRIEDNWAQKLDAYLAYDPFFKPTQDYEETKDMQVYCPLPNNNQVLVVEQEQRQQQGERISNVGYLDENFDFSSYDQPKQHLEGGQSNSLEKRKIHSHHEEEFSKNKNKKQLHSFVSSLH</sequence>
<evidence type="ECO:0000256" key="5">
    <source>
        <dbReference type="SAM" id="MobiDB-lite"/>
    </source>
</evidence>
<dbReference type="InterPro" id="IPR036093">
    <property type="entry name" value="NAC_dom_sf"/>
</dbReference>
<evidence type="ECO:0000256" key="2">
    <source>
        <dbReference type="ARBA" id="ARBA00023125"/>
    </source>
</evidence>
<comment type="caution">
    <text evidence="7">The sequence shown here is derived from an EMBL/GenBank/DDBJ whole genome shotgun (WGS) entry which is preliminary data.</text>
</comment>
<dbReference type="PROSITE" id="PS51005">
    <property type="entry name" value="NAC"/>
    <property type="match status" value="1"/>
</dbReference>